<evidence type="ECO:0000256" key="2">
    <source>
        <dbReference type="ARBA" id="ARBA00008419"/>
    </source>
</evidence>
<keyword evidence="4" id="KW-0560">Oxidoreductase</keyword>
<accession>A0A261XSQ3</accession>
<dbReference type="SMART" id="SM01350">
    <property type="entry name" value="6PGD"/>
    <property type="match status" value="1"/>
</dbReference>
<evidence type="ECO:0000256" key="3">
    <source>
        <dbReference type="ARBA" id="ARBA00013011"/>
    </source>
</evidence>
<reference evidence="8 9" key="1">
    <citation type="journal article" date="2017" name="Mycologia">
        <title>Bifiguratus adelaidae, gen. et sp. nov., a new member of Mucoromycotina in endophytic and soil-dwelling habitats.</title>
        <authorList>
            <person name="Torres-Cruz T.J."/>
            <person name="Billingsley Tobias T.L."/>
            <person name="Almatruk M."/>
            <person name="Hesse C."/>
            <person name="Kuske C.R."/>
            <person name="Desiro A."/>
            <person name="Benucci G.M."/>
            <person name="Bonito G."/>
            <person name="Stajich J.E."/>
            <person name="Dunlap C."/>
            <person name="Arnold A.E."/>
            <person name="Porras-Alfaro A."/>
        </authorList>
    </citation>
    <scope>NUCLEOTIDE SEQUENCE [LARGE SCALE GENOMIC DNA]</scope>
    <source>
        <strain evidence="8 9">AZ0501</strain>
    </source>
</reference>
<evidence type="ECO:0000256" key="4">
    <source>
        <dbReference type="ARBA" id="ARBA00023002"/>
    </source>
</evidence>
<dbReference type="SUPFAM" id="SSF48179">
    <property type="entry name" value="6-phosphogluconate dehydrogenase C-terminal domain-like"/>
    <property type="match status" value="1"/>
</dbReference>
<dbReference type="EC" id="1.1.1.44" evidence="3"/>
<dbReference type="GO" id="GO:0019521">
    <property type="term" value="P:D-gluconate metabolic process"/>
    <property type="evidence" value="ECO:0007669"/>
    <property type="project" value="UniProtKB-KW"/>
</dbReference>
<dbReference type="OrthoDB" id="434986at2759"/>
<protein>
    <recommendedName>
        <fullName evidence="3">phosphogluconate dehydrogenase (NADP(+)-dependent, decarboxylating)</fullName>
        <ecNumber evidence="3">1.1.1.44</ecNumber>
    </recommendedName>
</protein>
<dbReference type="InterPro" id="IPR006114">
    <property type="entry name" value="6PGDH_C"/>
</dbReference>
<dbReference type="GO" id="GO:0006098">
    <property type="term" value="P:pentose-phosphate shunt"/>
    <property type="evidence" value="ECO:0007669"/>
    <property type="project" value="UniProtKB-UniPathway"/>
</dbReference>
<organism evidence="8 9">
    <name type="scientific">Bifiguratus adelaidae</name>
    <dbReference type="NCBI Taxonomy" id="1938954"/>
    <lineage>
        <taxon>Eukaryota</taxon>
        <taxon>Fungi</taxon>
        <taxon>Fungi incertae sedis</taxon>
        <taxon>Mucoromycota</taxon>
        <taxon>Mucoromycotina</taxon>
        <taxon>Endogonomycetes</taxon>
        <taxon>Endogonales</taxon>
        <taxon>Endogonales incertae sedis</taxon>
        <taxon>Bifiguratus</taxon>
    </lineage>
</organism>
<dbReference type="AlphaFoldDB" id="A0A261XSQ3"/>
<dbReference type="Gene3D" id="1.10.1040.10">
    <property type="entry name" value="N-(1-d-carboxylethyl)-l-norvaline Dehydrogenase, domain 2"/>
    <property type="match status" value="1"/>
</dbReference>
<dbReference type="InterPro" id="IPR008927">
    <property type="entry name" value="6-PGluconate_DH-like_C_sf"/>
</dbReference>
<feature type="non-terminal residue" evidence="8">
    <location>
        <position position="1"/>
    </location>
</feature>
<dbReference type="Pfam" id="PF00393">
    <property type="entry name" value="6PGD"/>
    <property type="match status" value="1"/>
</dbReference>
<proteinExistence type="inferred from homology"/>
<comment type="caution">
    <text evidence="8">The sequence shown here is derived from an EMBL/GenBank/DDBJ whole genome shotgun (WGS) entry which is preliminary data.</text>
</comment>
<evidence type="ECO:0000256" key="1">
    <source>
        <dbReference type="ARBA" id="ARBA00004874"/>
    </source>
</evidence>
<comment type="similarity">
    <text evidence="2">Belongs to the 6-phosphogluconate dehydrogenase family.</text>
</comment>
<dbReference type="InterPro" id="IPR006183">
    <property type="entry name" value="Pgluconate_DH"/>
</dbReference>
<dbReference type="GO" id="GO:0004616">
    <property type="term" value="F:phosphogluconate dehydrogenase (decarboxylating) activity"/>
    <property type="evidence" value="ECO:0007669"/>
    <property type="project" value="UniProtKB-EC"/>
</dbReference>
<comment type="pathway">
    <text evidence="1">Carbohydrate degradation; pentose phosphate pathway; D-ribulose 5-phosphate from D-glucose 6-phosphate (oxidative stage): step 3/3.</text>
</comment>
<dbReference type="UniPathway" id="UPA00115">
    <property type="reaction ID" value="UER00410"/>
</dbReference>
<keyword evidence="9" id="KW-1185">Reference proteome</keyword>
<feature type="domain" description="6-phosphogluconate dehydrogenase C-terminal" evidence="7">
    <location>
        <begin position="1"/>
        <end position="187"/>
    </location>
</feature>
<gene>
    <name evidence="8" type="ORF">BZG36_05753</name>
</gene>
<dbReference type="InterPro" id="IPR013328">
    <property type="entry name" value="6PGD_dom2"/>
</dbReference>
<dbReference type="PANTHER" id="PTHR11811">
    <property type="entry name" value="6-PHOSPHOGLUCONATE DEHYDROGENASE"/>
    <property type="match status" value="1"/>
</dbReference>
<evidence type="ECO:0000313" key="8">
    <source>
        <dbReference type="EMBL" id="OZJ01398.1"/>
    </source>
</evidence>
<dbReference type="EMBL" id="MVBO01000405">
    <property type="protein sequence ID" value="OZJ01398.1"/>
    <property type="molecule type" value="Genomic_DNA"/>
</dbReference>
<evidence type="ECO:0000256" key="6">
    <source>
        <dbReference type="ARBA" id="ARBA00023126"/>
    </source>
</evidence>
<evidence type="ECO:0000259" key="7">
    <source>
        <dbReference type="SMART" id="SM01350"/>
    </source>
</evidence>
<keyword evidence="6" id="KW-0570">Pentose shunt</keyword>
<keyword evidence="5" id="KW-0311">Gluconate utilization</keyword>
<sequence>GHFFRVESGNRDQRVRVAEKLDIPIPNGVSVDDKAKFIEDLRLAVYASFLCSFCQGLELIARASKDEGSGGLVASSKGGYIADLLEPAASSAGQIMNIKLIDEVGSELRKYYHVLKRIVLQGTDWNSYIPSLSASLEYLKYIGGTMLSTQFREAELDFSGAHAYDRPGVPEEDPGKVKKGAHHYEWKSA</sequence>
<evidence type="ECO:0000256" key="5">
    <source>
        <dbReference type="ARBA" id="ARBA00023064"/>
    </source>
</evidence>
<dbReference type="Proteomes" id="UP000242875">
    <property type="component" value="Unassembled WGS sequence"/>
</dbReference>
<evidence type="ECO:0000313" key="9">
    <source>
        <dbReference type="Proteomes" id="UP000242875"/>
    </source>
</evidence>
<name>A0A261XSQ3_9FUNG</name>